<evidence type="ECO:0000313" key="4">
    <source>
        <dbReference type="Proteomes" id="UP000002724"/>
    </source>
</evidence>
<keyword evidence="1" id="KW-0812">Transmembrane</keyword>
<feature type="transmembrane region" description="Helical" evidence="1">
    <location>
        <begin position="190"/>
        <end position="211"/>
    </location>
</feature>
<dbReference type="MEROPS" id="G05.004"/>
<feature type="domain" description="CAAX prenyl protease 2/Lysostaphin resistance protein A-like" evidence="2">
    <location>
        <begin position="158"/>
        <end position="257"/>
    </location>
</feature>
<dbReference type="AlphaFoldDB" id="B4SH26"/>
<keyword evidence="4" id="KW-1185">Reference proteome</keyword>
<feature type="transmembrane region" description="Helical" evidence="1">
    <location>
        <begin position="244"/>
        <end position="262"/>
    </location>
</feature>
<dbReference type="EMBL" id="CP001110">
    <property type="protein sequence ID" value="ACF45014.1"/>
    <property type="molecule type" value="Genomic_DNA"/>
</dbReference>
<dbReference type="InterPro" id="IPR042150">
    <property type="entry name" value="MmRce1-like"/>
</dbReference>
<sequence length="303" mass="33370">MLFLGSIVTLYNHTVTVNDERGSMQPAHSRTSHSVNGIPLPLYLLVSFGGAWLIWLPLLIAEYLRFSLPVPSVVFITLGSFAPSVVALLLTWRYAGGTELRQLLARALVWRVSPIWYLLAIFGPAMVMLLAMGGHIVLGGTVPDYVPFGPRWLIVAVNIVLVFFIGGPLGEEFGWRGVVLPALEARFSPPWESLILGIIWTVWHLPLFFISASAQHSLPFWLFALLTMPLCILITWVYHGSGESLLLVMLFHAAVNTWSGVLKISPEAAGSTRPLALAVLLTWVVALLIAGGRKRFTPKRSLL</sequence>
<feature type="transmembrane region" description="Helical" evidence="1">
    <location>
        <begin position="274"/>
        <end position="292"/>
    </location>
</feature>
<dbReference type="PANTHER" id="PTHR35797">
    <property type="entry name" value="PROTEASE-RELATED"/>
    <property type="match status" value="1"/>
</dbReference>
<dbReference type="Pfam" id="PF02517">
    <property type="entry name" value="Rce1-like"/>
    <property type="match status" value="1"/>
</dbReference>
<dbReference type="GO" id="GO:0080120">
    <property type="term" value="P:CAAX-box protein maturation"/>
    <property type="evidence" value="ECO:0007669"/>
    <property type="project" value="UniProtKB-ARBA"/>
</dbReference>
<feature type="transmembrane region" description="Helical" evidence="1">
    <location>
        <begin position="40"/>
        <end position="61"/>
    </location>
</feature>
<dbReference type="STRING" id="324925.Ppha_2868"/>
<protein>
    <submittedName>
        <fullName evidence="3">Abortive infection protein</fullName>
    </submittedName>
</protein>
<dbReference type="KEGG" id="pph:Ppha_2868"/>
<reference evidence="3 4" key="1">
    <citation type="submission" date="2008-06" db="EMBL/GenBank/DDBJ databases">
        <title>Complete sequence of Pelodictyon phaeoclathratiforme BU-1.</title>
        <authorList>
            <consortium name="US DOE Joint Genome Institute"/>
            <person name="Lucas S."/>
            <person name="Copeland A."/>
            <person name="Lapidus A."/>
            <person name="Glavina del Rio T."/>
            <person name="Dalin E."/>
            <person name="Tice H."/>
            <person name="Bruce D."/>
            <person name="Goodwin L."/>
            <person name="Pitluck S."/>
            <person name="Schmutz J."/>
            <person name="Larimer F."/>
            <person name="Land M."/>
            <person name="Hauser L."/>
            <person name="Kyrpides N."/>
            <person name="Mikhailova N."/>
            <person name="Liu Z."/>
            <person name="Li T."/>
            <person name="Zhao F."/>
            <person name="Overmann J."/>
            <person name="Bryant D.A."/>
            <person name="Richardson P."/>
        </authorList>
    </citation>
    <scope>NUCLEOTIDE SEQUENCE [LARGE SCALE GENOMIC DNA]</scope>
    <source>
        <strain evidence="4">DSM 5477 / BU-1</strain>
    </source>
</reference>
<evidence type="ECO:0000259" key="2">
    <source>
        <dbReference type="Pfam" id="PF02517"/>
    </source>
</evidence>
<feature type="transmembrane region" description="Helical" evidence="1">
    <location>
        <begin position="152"/>
        <end position="170"/>
    </location>
</feature>
<dbReference type="InterPro" id="IPR003675">
    <property type="entry name" value="Rce1/LyrA-like_dom"/>
</dbReference>
<keyword evidence="1" id="KW-0472">Membrane</keyword>
<dbReference type="HOGENOM" id="CLU_064706_4_0_10"/>
<feature type="transmembrane region" description="Helical" evidence="1">
    <location>
        <begin position="73"/>
        <end position="95"/>
    </location>
</feature>
<dbReference type="Proteomes" id="UP000002724">
    <property type="component" value="Chromosome"/>
</dbReference>
<evidence type="ECO:0000256" key="1">
    <source>
        <dbReference type="SAM" id="Phobius"/>
    </source>
</evidence>
<dbReference type="OrthoDB" id="9777755at2"/>
<gene>
    <name evidence="3" type="ordered locus">Ppha_2868</name>
</gene>
<dbReference type="eggNOG" id="COG1266">
    <property type="taxonomic scope" value="Bacteria"/>
</dbReference>
<name>B4SH26_PELPB</name>
<evidence type="ECO:0000313" key="3">
    <source>
        <dbReference type="EMBL" id="ACF45014.1"/>
    </source>
</evidence>
<dbReference type="PANTHER" id="PTHR35797:SF1">
    <property type="entry name" value="PROTEASE"/>
    <property type="match status" value="1"/>
</dbReference>
<accession>B4SH26</accession>
<keyword evidence="1" id="KW-1133">Transmembrane helix</keyword>
<feature type="transmembrane region" description="Helical" evidence="1">
    <location>
        <begin position="115"/>
        <end position="140"/>
    </location>
</feature>
<dbReference type="GO" id="GO:0004175">
    <property type="term" value="F:endopeptidase activity"/>
    <property type="evidence" value="ECO:0007669"/>
    <property type="project" value="UniProtKB-ARBA"/>
</dbReference>
<feature type="transmembrane region" description="Helical" evidence="1">
    <location>
        <begin position="218"/>
        <end position="238"/>
    </location>
</feature>
<organism evidence="3 4">
    <name type="scientific">Pelodictyon phaeoclathratiforme (strain DSM 5477 / BU-1)</name>
    <dbReference type="NCBI Taxonomy" id="324925"/>
    <lineage>
        <taxon>Bacteria</taxon>
        <taxon>Pseudomonadati</taxon>
        <taxon>Chlorobiota</taxon>
        <taxon>Chlorobiia</taxon>
        <taxon>Chlorobiales</taxon>
        <taxon>Chlorobiaceae</taxon>
        <taxon>Chlorobium/Pelodictyon group</taxon>
        <taxon>Pelodictyon</taxon>
    </lineage>
</organism>
<proteinExistence type="predicted"/>